<sequence>MGTSEKVESAACRECDWDGKCPIHCIHLKGKITADETQKEISETPAACRECQIDQCPLHCRHLGVRVPETEARKEAVTAPKTLDYLKVKGGHDV</sequence>
<dbReference type="EMBL" id="MHUV01000003">
    <property type="protein sequence ID" value="OHA82890.1"/>
    <property type="molecule type" value="Genomic_DNA"/>
</dbReference>
<dbReference type="AlphaFoldDB" id="A0A1G2SCZ8"/>
<proteinExistence type="predicted"/>
<accession>A0A1G2SCZ8</accession>
<gene>
    <name evidence="1" type="ORF">A3B07_03310</name>
</gene>
<evidence type="ECO:0000313" key="1">
    <source>
        <dbReference type="EMBL" id="OHA82890.1"/>
    </source>
</evidence>
<reference evidence="1 2" key="1">
    <citation type="journal article" date="2016" name="Nat. Commun.">
        <title>Thousands of microbial genomes shed light on interconnected biogeochemical processes in an aquifer system.</title>
        <authorList>
            <person name="Anantharaman K."/>
            <person name="Brown C.T."/>
            <person name="Hug L.A."/>
            <person name="Sharon I."/>
            <person name="Castelle C.J."/>
            <person name="Probst A.J."/>
            <person name="Thomas B.C."/>
            <person name="Singh A."/>
            <person name="Wilkins M.J."/>
            <person name="Karaoz U."/>
            <person name="Brodie E.L."/>
            <person name="Williams K.H."/>
            <person name="Hubbard S.S."/>
            <person name="Banfield J.F."/>
        </authorList>
    </citation>
    <scope>NUCLEOTIDE SEQUENCE [LARGE SCALE GENOMIC DNA]</scope>
</reference>
<protein>
    <submittedName>
        <fullName evidence="1">Uncharacterized protein</fullName>
    </submittedName>
</protein>
<comment type="caution">
    <text evidence="1">The sequence shown here is derived from an EMBL/GenBank/DDBJ whole genome shotgun (WGS) entry which is preliminary data.</text>
</comment>
<name>A0A1G2SCZ8_9BACT</name>
<dbReference type="Proteomes" id="UP000178817">
    <property type="component" value="Unassembled WGS sequence"/>
</dbReference>
<evidence type="ECO:0000313" key="2">
    <source>
        <dbReference type="Proteomes" id="UP000178817"/>
    </source>
</evidence>
<dbReference type="STRING" id="1802726.A3B07_03310"/>
<organism evidence="1 2">
    <name type="scientific">Candidatus Yonathbacteria bacterium RIFCSPLOWO2_01_FULL_43_27</name>
    <dbReference type="NCBI Taxonomy" id="1802726"/>
    <lineage>
        <taxon>Bacteria</taxon>
        <taxon>Candidatus Yonathiibacteriota</taxon>
    </lineage>
</organism>